<dbReference type="Pfam" id="PF22468">
    <property type="entry name" value="ACT_9"/>
    <property type="match status" value="2"/>
</dbReference>
<dbReference type="NCBIfam" id="TIGR00657">
    <property type="entry name" value="asp_kinases"/>
    <property type="match status" value="1"/>
</dbReference>
<feature type="domain" description="ACT" evidence="11">
    <location>
        <begin position="127"/>
        <end position="210"/>
    </location>
</feature>
<dbReference type="InterPro" id="IPR054352">
    <property type="entry name" value="ACT_Aspartokinase"/>
</dbReference>
<keyword evidence="8" id="KW-0067">ATP-binding</keyword>
<protein>
    <recommendedName>
        <fullName evidence="4">aspartate kinase</fullName>
        <ecNumber evidence="4">2.7.2.4</ecNumber>
    </recommendedName>
</protein>
<accession>X1JDP6</accession>
<keyword evidence="7" id="KW-0418">Kinase</keyword>
<dbReference type="GO" id="GO:0009090">
    <property type="term" value="P:homoserine biosynthetic process"/>
    <property type="evidence" value="ECO:0007669"/>
    <property type="project" value="TreeGrafter"/>
</dbReference>
<organism evidence="12">
    <name type="scientific">marine sediment metagenome</name>
    <dbReference type="NCBI Taxonomy" id="412755"/>
    <lineage>
        <taxon>unclassified sequences</taxon>
        <taxon>metagenomes</taxon>
        <taxon>ecological metagenomes</taxon>
    </lineage>
</organism>
<evidence type="ECO:0000256" key="5">
    <source>
        <dbReference type="ARBA" id="ARBA00022679"/>
    </source>
</evidence>
<comment type="similarity">
    <text evidence="3">Belongs to the aspartokinase family.</text>
</comment>
<keyword evidence="9" id="KW-0028">Amino-acid biosynthesis</keyword>
<dbReference type="AlphaFoldDB" id="X1JDP6"/>
<evidence type="ECO:0000256" key="10">
    <source>
        <dbReference type="ARBA" id="ARBA00047872"/>
    </source>
</evidence>
<comment type="caution">
    <text evidence="12">The sequence shown here is derived from an EMBL/GenBank/DDBJ whole genome shotgun (WGS) entry which is preliminary data.</text>
</comment>
<dbReference type="CDD" id="cd04923">
    <property type="entry name" value="ACT_AK-LysC-DapG-like_2"/>
    <property type="match status" value="1"/>
</dbReference>
<feature type="non-terminal residue" evidence="12">
    <location>
        <position position="266"/>
    </location>
</feature>
<dbReference type="PANTHER" id="PTHR21499">
    <property type="entry name" value="ASPARTATE KINASE"/>
    <property type="match status" value="1"/>
</dbReference>
<evidence type="ECO:0000256" key="1">
    <source>
        <dbReference type="ARBA" id="ARBA00004986"/>
    </source>
</evidence>
<reference evidence="12" key="1">
    <citation type="journal article" date="2014" name="Front. Microbiol.">
        <title>High frequency of phylogenetically diverse reductive dehalogenase-homologous genes in deep subseafloor sedimentary metagenomes.</title>
        <authorList>
            <person name="Kawai M."/>
            <person name="Futagami T."/>
            <person name="Toyoda A."/>
            <person name="Takaki Y."/>
            <person name="Nishi S."/>
            <person name="Hori S."/>
            <person name="Arai W."/>
            <person name="Tsubouchi T."/>
            <person name="Morono Y."/>
            <person name="Uchiyama I."/>
            <person name="Ito T."/>
            <person name="Fujiyama A."/>
            <person name="Inagaki F."/>
            <person name="Takami H."/>
        </authorList>
    </citation>
    <scope>NUCLEOTIDE SEQUENCE</scope>
    <source>
        <strain evidence="12">Expedition CK06-06</strain>
    </source>
</reference>
<comment type="pathway">
    <text evidence="2">Amino-acid biosynthesis; L-threonine biosynthesis; L-threonine from L-aspartate: step 1/5.</text>
</comment>
<evidence type="ECO:0000256" key="4">
    <source>
        <dbReference type="ARBA" id="ARBA00013059"/>
    </source>
</evidence>
<dbReference type="PANTHER" id="PTHR21499:SF3">
    <property type="entry name" value="ASPARTOKINASE"/>
    <property type="match status" value="1"/>
</dbReference>
<comment type="pathway">
    <text evidence="1">Amino-acid biosynthesis; L-methionine biosynthesis via de novo pathway; L-homoserine from L-aspartate: step 1/3.</text>
</comment>
<dbReference type="EMBL" id="BARU01029521">
    <property type="protein sequence ID" value="GAH67888.1"/>
    <property type="molecule type" value="Genomic_DNA"/>
</dbReference>
<dbReference type="GO" id="GO:0005524">
    <property type="term" value="F:ATP binding"/>
    <property type="evidence" value="ECO:0007669"/>
    <property type="project" value="UniProtKB-KW"/>
</dbReference>
<sequence>FQGISQEEDITTLGRGGSDTTAVALATSLKAASCEIYTDVGGIYTADPRIVSSAKRLKKISYDEMLELSSLGAKVMQLRSAELAKRYNVRLHVRSTFSNKSGTMITKRGLEAPGVSGVTYDKDQAKITIQSVPDRPGIASVIFNEIAKENINVDMIIQSASLKGLTDVSFTIAGTDLKKALPAIKVIAKRIKAKGVASSKGIAKVSIVGVGMRSHPGVAARMFSCLAKERINIGMISTSEIKISCAIDGKDVQKAVKSLHKEFGLE</sequence>
<evidence type="ECO:0000256" key="9">
    <source>
        <dbReference type="ARBA" id="ARBA00023154"/>
    </source>
</evidence>
<evidence type="ECO:0000256" key="3">
    <source>
        <dbReference type="ARBA" id="ARBA00010122"/>
    </source>
</evidence>
<evidence type="ECO:0000256" key="7">
    <source>
        <dbReference type="ARBA" id="ARBA00022777"/>
    </source>
</evidence>
<comment type="catalytic activity">
    <reaction evidence="10">
        <text>L-aspartate + ATP = 4-phospho-L-aspartate + ADP</text>
        <dbReference type="Rhea" id="RHEA:23776"/>
        <dbReference type="ChEBI" id="CHEBI:29991"/>
        <dbReference type="ChEBI" id="CHEBI:30616"/>
        <dbReference type="ChEBI" id="CHEBI:57535"/>
        <dbReference type="ChEBI" id="CHEBI:456216"/>
        <dbReference type="EC" id="2.7.2.4"/>
    </reaction>
</comment>
<dbReference type="InterPro" id="IPR001341">
    <property type="entry name" value="Asp_kinase"/>
</dbReference>
<evidence type="ECO:0000256" key="2">
    <source>
        <dbReference type="ARBA" id="ARBA00005139"/>
    </source>
</evidence>
<name>X1JDP6_9ZZZZ</name>
<evidence type="ECO:0000256" key="8">
    <source>
        <dbReference type="ARBA" id="ARBA00022840"/>
    </source>
</evidence>
<dbReference type="CDD" id="cd04913">
    <property type="entry name" value="ACT_AKii-LysC-BS-like_1"/>
    <property type="match status" value="1"/>
</dbReference>
<dbReference type="SUPFAM" id="SSF53633">
    <property type="entry name" value="Carbamate kinase-like"/>
    <property type="match status" value="1"/>
</dbReference>
<dbReference type="EC" id="2.7.2.4" evidence="4"/>
<dbReference type="GO" id="GO:0005829">
    <property type="term" value="C:cytosol"/>
    <property type="evidence" value="ECO:0007669"/>
    <property type="project" value="TreeGrafter"/>
</dbReference>
<keyword evidence="5" id="KW-0808">Transferase</keyword>
<dbReference type="InterPro" id="IPR001048">
    <property type="entry name" value="Asp/Glu/Uridylate_kinase"/>
</dbReference>
<keyword evidence="6" id="KW-0547">Nucleotide-binding</keyword>
<dbReference type="InterPro" id="IPR036393">
    <property type="entry name" value="AceGlu_kinase-like_sf"/>
</dbReference>
<gene>
    <name evidence="12" type="ORF">S03H2_46952</name>
</gene>
<keyword evidence="9" id="KW-0457">Lysine biosynthesis</keyword>
<dbReference type="FunFam" id="3.30.2130.10:FF:000002">
    <property type="entry name" value="Aspartokinase"/>
    <property type="match status" value="1"/>
</dbReference>
<dbReference type="GO" id="GO:0009089">
    <property type="term" value="P:lysine biosynthetic process via diaminopimelate"/>
    <property type="evidence" value="ECO:0007669"/>
    <property type="project" value="TreeGrafter"/>
</dbReference>
<dbReference type="NCBIfam" id="NF005155">
    <property type="entry name" value="PRK06635.1-4"/>
    <property type="match status" value="1"/>
</dbReference>
<dbReference type="InterPro" id="IPR045865">
    <property type="entry name" value="ACT-like_dom_sf"/>
</dbReference>
<evidence type="ECO:0000256" key="6">
    <source>
        <dbReference type="ARBA" id="ARBA00022741"/>
    </source>
</evidence>
<proteinExistence type="inferred from homology"/>
<dbReference type="GO" id="GO:0004072">
    <property type="term" value="F:aspartate kinase activity"/>
    <property type="evidence" value="ECO:0007669"/>
    <property type="project" value="UniProtKB-EC"/>
</dbReference>
<feature type="non-terminal residue" evidence="12">
    <location>
        <position position="1"/>
    </location>
</feature>
<dbReference type="Pfam" id="PF00696">
    <property type="entry name" value="AA_kinase"/>
    <property type="match status" value="1"/>
</dbReference>
<dbReference type="Gene3D" id="3.30.2130.10">
    <property type="entry name" value="VC0802-like"/>
    <property type="match status" value="1"/>
</dbReference>
<dbReference type="Gene3D" id="3.40.1160.10">
    <property type="entry name" value="Acetylglutamate kinase-like"/>
    <property type="match status" value="1"/>
</dbReference>
<dbReference type="PROSITE" id="PS51671">
    <property type="entry name" value="ACT"/>
    <property type="match status" value="1"/>
</dbReference>
<evidence type="ECO:0000313" key="12">
    <source>
        <dbReference type="EMBL" id="GAH67888.1"/>
    </source>
</evidence>
<dbReference type="InterPro" id="IPR002912">
    <property type="entry name" value="ACT_dom"/>
</dbReference>
<evidence type="ECO:0000259" key="11">
    <source>
        <dbReference type="PROSITE" id="PS51671"/>
    </source>
</evidence>
<dbReference type="SUPFAM" id="SSF55021">
    <property type="entry name" value="ACT-like"/>
    <property type="match status" value="2"/>
</dbReference>